<proteinExistence type="predicted"/>
<accession>A0A7S1M150</accession>
<sequence>MTQRCALQRQRARDALLKSDKPGVSRAVGHVEKADAPAAIPMDEVIAKVRRETLPLKHTVNPVLDKCTVEFQADFRGETADALYELSAELAEADSLRYLSVANARFNEAQWLPFFRGLLEVLPRLRTVGFRWCSMDDDATRCLFALISAFGHSITTLSFVGTTWTSESFGSLLSIFPHRSVRHLSIRYADLRTVGPSRGVPELIAESNLCSLDFGFCRLPPAITTVSLAAVAASNVSHIFIDGWDVRVSDAIEFGECIGSNTSLVTCSTNYVAALASRGFRDRLKRVTDRNRRACEMKLASTEQCPFLVAAINDSTDPGCFASGEDEQTSANGRNVSDTHALPDGYRKYMYHCPSRCL</sequence>
<evidence type="ECO:0000313" key="1">
    <source>
        <dbReference type="EMBL" id="CAD9118741.1"/>
    </source>
</evidence>
<dbReference type="EMBL" id="HBGF01024397">
    <property type="protein sequence ID" value="CAD9118741.1"/>
    <property type="molecule type" value="Transcribed_RNA"/>
</dbReference>
<dbReference type="Gene3D" id="3.80.10.10">
    <property type="entry name" value="Ribonuclease Inhibitor"/>
    <property type="match status" value="1"/>
</dbReference>
<name>A0A7S1M150_NEODS</name>
<protein>
    <submittedName>
        <fullName evidence="1">Uncharacterized protein</fullName>
    </submittedName>
</protein>
<dbReference type="InterPro" id="IPR032675">
    <property type="entry name" value="LRR_dom_sf"/>
</dbReference>
<gene>
    <name evidence="1" type="ORF">NDES1114_LOCUS16189</name>
</gene>
<reference evidence="1" key="1">
    <citation type="submission" date="2021-01" db="EMBL/GenBank/DDBJ databases">
        <authorList>
            <person name="Corre E."/>
            <person name="Pelletier E."/>
            <person name="Niang G."/>
            <person name="Scheremetjew M."/>
            <person name="Finn R."/>
            <person name="Kale V."/>
            <person name="Holt S."/>
            <person name="Cochrane G."/>
            <person name="Meng A."/>
            <person name="Brown T."/>
            <person name="Cohen L."/>
        </authorList>
    </citation>
    <scope>NUCLEOTIDE SEQUENCE</scope>
    <source>
        <strain evidence="1">CCAP 1951/1</strain>
    </source>
</reference>
<dbReference type="SUPFAM" id="SSF52047">
    <property type="entry name" value="RNI-like"/>
    <property type="match status" value="1"/>
</dbReference>
<dbReference type="AlphaFoldDB" id="A0A7S1M150"/>
<organism evidence="1">
    <name type="scientific">Neobodo designis</name>
    <name type="common">Flagellated protozoan</name>
    <name type="synonym">Bodo designis</name>
    <dbReference type="NCBI Taxonomy" id="312471"/>
    <lineage>
        <taxon>Eukaryota</taxon>
        <taxon>Discoba</taxon>
        <taxon>Euglenozoa</taxon>
        <taxon>Kinetoplastea</taxon>
        <taxon>Metakinetoplastina</taxon>
        <taxon>Neobodonida</taxon>
        <taxon>Neobodo</taxon>
    </lineage>
</organism>